<dbReference type="NCBIfam" id="TIGR01552">
    <property type="entry name" value="phd_fam"/>
    <property type="match status" value="1"/>
</dbReference>
<dbReference type="HOGENOM" id="CLU_3278024_0_0_6"/>
<evidence type="ECO:0000313" key="4">
    <source>
        <dbReference type="Proteomes" id="UP000002964"/>
    </source>
</evidence>
<gene>
    <name evidence="3" type="ORF">Thi970DRAFT_04848</name>
</gene>
<dbReference type="EMBL" id="JH603170">
    <property type="protein sequence ID" value="EIC21158.1"/>
    <property type="molecule type" value="Genomic_DNA"/>
</dbReference>
<evidence type="ECO:0000313" key="3">
    <source>
        <dbReference type="EMBL" id="EIC21158.1"/>
    </source>
</evidence>
<name>H8Z472_9GAMM</name>
<organism evidence="3 4">
    <name type="scientific">Thiorhodovibrio frisius</name>
    <dbReference type="NCBI Taxonomy" id="631362"/>
    <lineage>
        <taxon>Bacteria</taxon>
        <taxon>Pseudomonadati</taxon>
        <taxon>Pseudomonadota</taxon>
        <taxon>Gammaproteobacteria</taxon>
        <taxon>Chromatiales</taxon>
        <taxon>Chromatiaceae</taxon>
        <taxon>Thiorhodovibrio</taxon>
    </lineage>
</organism>
<dbReference type="InterPro" id="IPR006442">
    <property type="entry name" value="Antitoxin_Phd/YefM"/>
</dbReference>
<proteinExistence type="inferred from homology"/>
<protein>
    <recommendedName>
        <fullName evidence="2">Antitoxin</fullName>
    </recommendedName>
</protein>
<sequence>MVLKMSQEVLSLGQFKADASRLLDQVRDQPATLVLTQNGRARAVVQDYEQYQARERAMLMLKLLAEGERDLAMGHSLPHAEVFDGLRQQLRSQRANGDQADGRAA</sequence>
<reference evidence="4" key="1">
    <citation type="submission" date="2011-06" db="EMBL/GenBank/DDBJ databases">
        <authorList>
            <consortium name="US DOE Joint Genome Institute (JGI-PGF)"/>
            <person name="Lucas S."/>
            <person name="Han J."/>
            <person name="Lapidus A."/>
            <person name="Cheng J.-F."/>
            <person name="Goodwin L."/>
            <person name="Pitluck S."/>
            <person name="Peters L."/>
            <person name="Land M.L."/>
            <person name="Hauser L."/>
            <person name="Vogl K."/>
            <person name="Liu Z."/>
            <person name="Overmann J."/>
            <person name="Frigaard N.-U."/>
            <person name="Bryant D.A."/>
            <person name="Woyke T.J."/>
        </authorList>
    </citation>
    <scope>NUCLEOTIDE SEQUENCE [LARGE SCALE GENOMIC DNA]</scope>
    <source>
        <strain evidence="4">970</strain>
    </source>
</reference>
<dbReference type="Proteomes" id="UP000002964">
    <property type="component" value="Unassembled WGS sequence"/>
</dbReference>
<reference evidence="3 4" key="2">
    <citation type="submission" date="2011-11" db="EMBL/GenBank/DDBJ databases">
        <authorList>
            <consortium name="US DOE Joint Genome Institute"/>
            <person name="Lucas S."/>
            <person name="Han J."/>
            <person name="Lapidus A."/>
            <person name="Cheng J.-F."/>
            <person name="Goodwin L."/>
            <person name="Pitluck S."/>
            <person name="Peters L."/>
            <person name="Ovchinnikova G."/>
            <person name="Zhang X."/>
            <person name="Detter J.C."/>
            <person name="Han C."/>
            <person name="Tapia R."/>
            <person name="Land M."/>
            <person name="Hauser L."/>
            <person name="Kyrpides N."/>
            <person name="Ivanova N."/>
            <person name="Pagani I."/>
            <person name="Vogl K."/>
            <person name="Liu Z."/>
            <person name="Overmann J."/>
            <person name="Frigaard N.-U."/>
            <person name="Bryant D."/>
            <person name="Woyke T."/>
        </authorList>
    </citation>
    <scope>NUCLEOTIDE SEQUENCE [LARGE SCALE GENOMIC DNA]</scope>
    <source>
        <strain evidence="3 4">970</strain>
    </source>
</reference>
<dbReference type="SUPFAM" id="SSF143120">
    <property type="entry name" value="YefM-like"/>
    <property type="match status" value="1"/>
</dbReference>
<evidence type="ECO:0000256" key="1">
    <source>
        <dbReference type="ARBA" id="ARBA00009981"/>
    </source>
</evidence>
<keyword evidence="4" id="KW-1185">Reference proteome</keyword>
<dbReference type="AlphaFoldDB" id="H8Z472"/>
<evidence type="ECO:0000256" key="2">
    <source>
        <dbReference type="RuleBase" id="RU362080"/>
    </source>
</evidence>
<dbReference type="Pfam" id="PF02604">
    <property type="entry name" value="PhdYeFM_antitox"/>
    <property type="match status" value="1"/>
</dbReference>
<comment type="similarity">
    <text evidence="1 2">Belongs to the phD/YefM antitoxin family.</text>
</comment>
<accession>H8Z472</accession>
<comment type="function">
    <text evidence="2">Antitoxin component of a type II toxin-antitoxin (TA) system.</text>
</comment>
<dbReference type="STRING" id="631362.Thi970DRAFT_04848"/>
<dbReference type="eggNOG" id="COG2161">
    <property type="taxonomic scope" value="Bacteria"/>
</dbReference>
<dbReference type="InterPro" id="IPR036165">
    <property type="entry name" value="YefM-like_sf"/>
</dbReference>